<comment type="caution">
    <text evidence="1">The sequence shown here is derived from an EMBL/GenBank/DDBJ whole genome shotgun (WGS) entry which is preliminary data.</text>
</comment>
<gene>
    <name evidence="1" type="ORF">EV421DRAFT_1739900</name>
</gene>
<protein>
    <submittedName>
        <fullName evidence="1">Uncharacterized protein</fullName>
    </submittedName>
</protein>
<evidence type="ECO:0000313" key="1">
    <source>
        <dbReference type="EMBL" id="KAK0435834.1"/>
    </source>
</evidence>
<dbReference type="EMBL" id="JAUEPT010000059">
    <property type="protein sequence ID" value="KAK0435834.1"/>
    <property type="molecule type" value="Genomic_DNA"/>
</dbReference>
<reference evidence="1" key="1">
    <citation type="submission" date="2023-06" db="EMBL/GenBank/DDBJ databases">
        <authorList>
            <consortium name="Lawrence Berkeley National Laboratory"/>
            <person name="Ahrendt S."/>
            <person name="Sahu N."/>
            <person name="Indic B."/>
            <person name="Wong-Bajracharya J."/>
            <person name="Merenyi Z."/>
            <person name="Ke H.-M."/>
            <person name="Monk M."/>
            <person name="Kocsube S."/>
            <person name="Drula E."/>
            <person name="Lipzen A."/>
            <person name="Balint B."/>
            <person name="Henrissat B."/>
            <person name="Andreopoulos B."/>
            <person name="Martin F.M."/>
            <person name="Harder C.B."/>
            <person name="Rigling D."/>
            <person name="Ford K.L."/>
            <person name="Foster G.D."/>
            <person name="Pangilinan J."/>
            <person name="Papanicolaou A."/>
            <person name="Barry K."/>
            <person name="LaButti K."/>
            <person name="Viragh M."/>
            <person name="Koriabine M."/>
            <person name="Yan M."/>
            <person name="Riley R."/>
            <person name="Champramary S."/>
            <person name="Plett K.L."/>
            <person name="Tsai I.J."/>
            <person name="Slot J."/>
            <person name="Sipos G."/>
            <person name="Plett J."/>
            <person name="Nagy L.G."/>
            <person name="Grigoriev I.V."/>
        </authorList>
    </citation>
    <scope>NUCLEOTIDE SEQUENCE</scope>
    <source>
        <strain evidence="1">FPL87.14</strain>
    </source>
</reference>
<dbReference type="AlphaFoldDB" id="A0AA39J6R4"/>
<proteinExistence type="predicted"/>
<keyword evidence="2" id="KW-1185">Reference proteome</keyword>
<sequence>MWDDVLPKVDVALFSSPWAISHLTFVYCLLDSPTLGPDSGIGATERIELLQRSFSPPPCLLAFSQLPLGRMGRGHHSQGYHNQRPFVRTSDFVQVTGKGKPNFSTGDSGGELDPLDADGNDASFMASIQKLGQVFEWTLTSFACNPAGKMAAVYSTDGSIQIHGSSREIPRLASTPYPMYDSGKLSCQEGNTKKTCLVKEIDTDGDMKI</sequence>
<organism evidence="1 2">
    <name type="scientific">Armillaria borealis</name>
    <dbReference type="NCBI Taxonomy" id="47425"/>
    <lineage>
        <taxon>Eukaryota</taxon>
        <taxon>Fungi</taxon>
        <taxon>Dikarya</taxon>
        <taxon>Basidiomycota</taxon>
        <taxon>Agaricomycotina</taxon>
        <taxon>Agaricomycetes</taxon>
        <taxon>Agaricomycetidae</taxon>
        <taxon>Agaricales</taxon>
        <taxon>Marasmiineae</taxon>
        <taxon>Physalacriaceae</taxon>
        <taxon>Armillaria</taxon>
    </lineage>
</organism>
<evidence type="ECO:0000313" key="2">
    <source>
        <dbReference type="Proteomes" id="UP001175226"/>
    </source>
</evidence>
<name>A0AA39J6R4_9AGAR</name>
<dbReference type="Proteomes" id="UP001175226">
    <property type="component" value="Unassembled WGS sequence"/>
</dbReference>
<accession>A0AA39J6R4</accession>